<gene>
    <name evidence="1" type="ORF">C7B45_00975</name>
</gene>
<proteinExistence type="predicted"/>
<organism evidence="1 2">
    <name type="scientific">Sulfobacillus acidophilus</name>
    <dbReference type="NCBI Taxonomy" id="53633"/>
    <lineage>
        <taxon>Bacteria</taxon>
        <taxon>Bacillati</taxon>
        <taxon>Bacillota</taxon>
        <taxon>Clostridia</taxon>
        <taxon>Eubacteriales</taxon>
        <taxon>Clostridiales Family XVII. Incertae Sedis</taxon>
        <taxon>Sulfobacillus</taxon>
    </lineage>
</organism>
<dbReference type="Proteomes" id="UP000241848">
    <property type="component" value="Unassembled WGS sequence"/>
</dbReference>
<accession>A0A2T2WNT0</accession>
<reference evidence="1 2" key="1">
    <citation type="journal article" date="2014" name="BMC Genomics">
        <title>Comparison of environmental and isolate Sulfobacillus genomes reveals diverse carbon, sulfur, nitrogen, and hydrogen metabolisms.</title>
        <authorList>
            <person name="Justice N.B."/>
            <person name="Norman A."/>
            <person name="Brown C.T."/>
            <person name="Singh A."/>
            <person name="Thomas B.C."/>
            <person name="Banfield J.F."/>
        </authorList>
    </citation>
    <scope>NUCLEOTIDE SEQUENCE [LARGE SCALE GENOMIC DNA]</scope>
    <source>
        <strain evidence="1">AMDSBA3</strain>
    </source>
</reference>
<evidence type="ECO:0000313" key="2">
    <source>
        <dbReference type="Proteomes" id="UP000241848"/>
    </source>
</evidence>
<dbReference type="EMBL" id="PXYV01000002">
    <property type="protein sequence ID" value="PSR23887.1"/>
    <property type="molecule type" value="Genomic_DNA"/>
</dbReference>
<dbReference type="AlphaFoldDB" id="A0A2T2WNT0"/>
<comment type="caution">
    <text evidence="1">The sequence shown here is derived from an EMBL/GenBank/DDBJ whole genome shotgun (WGS) entry which is preliminary data.</text>
</comment>
<evidence type="ECO:0000313" key="1">
    <source>
        <dbReference type="EMBL" id="PSR23887.1"/>
    </source>
</evidence>
<protein>
    <submittedName>
        <fullName evidence="1">Uncharacterized protein</fullName>
    </submittedName>
</protein>
<name>A0A2T2WNT0_9FIRM</name>
<sequence>MKHKTIASADSMAVICEASRQSVTGTSRVRVRWRHNAIYQAIAQNPWGFCRWTRVFIEN</sequence>